<dbReference type="GO" id="GO:0007143">
    <property type="term" value="P:female meiotic nuclear division"/>
    <property type="evidence" value="ECO:0007669"/>
    <property type="project" value="InterPro"/>
</dbReference>
<dbReference type="InterPro" id="IPR001841">
    <property type="entry name" value="Znf_RING"/>
</dbReference>
<keyword evidence="2" id="KW-0472">Membrane</keyword>
<feature type="domain" description="RING-type" evidence="3">
    <location>
        <begin position="98"/>
        <end position="140"/>
    </location>
</feature>
<dbReference type="SUPFAM" id="SSF57850">
    <property type="entry name" value="RING/U-box"/>
    <property type="match status" value="1"/>
</dbReference>
<feature type="transmembrane region" description="Helical" evidence="2">
    <location>
        <begin position="22"/>
        <end position="43"/>
    </location>
</feature>
<dbReference type="PANTHER" id="PTHR33385">
    <property type="entry name" value="PROTEIN XRI1"/>
    <property type="match status" value="1"/>
</dbReference>
<evidence type="ECO:0000313" key="4">
    <source>
        <dbReference type="EMBL" id="KAF2305738.1"/>
    </source>
</evidence>
<dbReference type="PANTHER" id="PTHR33385:SF18">
    <property type="entry name" value="XRI1-LIKE PROTEIN"/>
    <property type="match status" value="1"/>
</dbReference>
<dbReference type="AlphaFoldDB" id="A0A6A6LZQ7"/>
<dbReference type="SMART" id="SM00184">
    <property type="entry name" value="RING"/>
    <property type="match status" value="1"/>
</dbReference>
<dbReference type="EMBL" id="JAAGAX010000008">
    <property type="protein sequence ID" value="KAF2305738.1"/>
    <property type="molecule type" value="Genomic_DNA"/>
</dbReference>
<keyword evidence="1" id="KW-0863">Zinc-finger</keyword>
<dbReference type="PROSITE" id="PS50089">
    <property type="entry name" value="ZF_RING_2"/>
    <property type="match status" value="1"/>
</dbReference>
<dbReference type="GO" id="GO:0008270">
    <property type="term" value="F:zinc ion binding"/>
    <property type="evidence" value="ECO:0007669"/>
    <property type="project" value="UniProtKB-KW"/>
</dbReference>
<name>A0A6A6LZQ7_HEVBR</name>
<keyword evidence="5" id="KW-1185">Reference proteome</keyword>
<keyword evidence="2" id="KW-1133">Transmembrane helix</keyword>
<dbReference type="Gene3D" id="3.30.40.10">
    <property type="entry name" value="Zinc/RING finger domain, C3HC4 (zinc finger)"/>
    <property type="match status" value="1"/>
</dbReference>
<gene>
    <name evidence="4" type="ORF">GH714_007934</name>
</gene>
<evidence type="ECO:0000256" key="1">
    <source>
        <dbReference type="PROSITE-ProRule" id="PRU00175"/>
    </source>
</evidence>
<comment type="caution">
    <text evidence="4">The sequence shown here is derived from an EMBL/GenBank/DDBJ whole genome shotgun (WGS) entry which is preliminary data.</text>
</comment>
<dbReference type="InterPro" id="IPR013083">
    <property type="entry name" value="Znf_RING/FYVE/PHD"/>
</dbReference>
<dbReference type="CDD" id="cd16461">
    <property type="entry name" value="RING-H2_EL5-like"/>
    <property type="match status" value="1"/>
</dbReference>
<keyword evidence="1" id="KW-0479">Metal-binding</keyword>
<dbReference type="InterPro" id="IPR039933">
    <property type="entry name" value="XRI1"/>
</dbReference>
<dbReference type="Proteomes" id="UP000467840">
    <property type="component" value="Chromosome 9"/>
</dbReference>
<accession>A0A6A6LZQ7</accession>
<dbReference type="Pfam" id="PF13639">
    <property type="entry name" value="zf-RING_2"/>
    <property type="match status" value="1"/>
</dbReference>
<reference evidence="4 5" key="1">
    <citation type="journal article" date="2020" name="Mol. Plant">
        <title>The Chromosome-Based Rubber Tree Genome Provides New Insights into Spurge Genome Evolution and Rubber Biosynthesis.</title>
        <authorList>
            <person name="Liu J."/>
            <person name="Shi C."/>
            <person name="Shi C.C."/>
            <person name="Li W."/>
            <person name="Zhang Q.J."/>
            <person name="Zhang Y."/>
            <person name="Li K."/>
            <person name="Lu H.F."/>
            <person name="Shi C."/>
            <person name="Zhu S.T."/>
            <person name="Xiao Z.Y."/>
            <person name="Nan H."/>
            <person name="Yue Y."/>
            <person name="Zhu X.G."/>
            <person name="Wu Y."/>
            <person name="Hong X.N."/>
            <person name="Fan G.Y."/>
            <person name="Tong Y."/>
            <person name="Zhang D."/>
            <person name="Mao C.L."/>
            <person name="Liu Y.L."/>
            <person name="Hao S.J."/>
            <person name="Liu W.Q."/>
            <person name="Lv M.Q."/>
            <person name="Zhang H.B."/>
            <person name="Liu Y."/>
            <person name="Hu-Tang G.R."/>
            <person name="Wang J.P."/>
            <person name="Wang J.H."/>
            <person name="Sun Y.H."/>
            <person name="Ni S.B."/>
            <person name="Chen W.B."/>
            <person name="Zhang X.C."/>
            <person name="Jiao Y.N."/>
            <person name="Eichler E.E."/>
            <person name="Li G.H."/>
            <person name="Liu X."/>
            <person name="Gao L.Z."/>
        </authorList>
    </citation>
    <scope>NUCLEOTIDE SEQUENCE [LARGE SCALE GENOMIC DNA]</scope>
    <source>
        <strain evidence="5">cv. GT1</strain>
        <tissue evidence="4">Leaf</tissue>
    </source>
</reference>
<evidence type="ECO:0000256" key="2">
    <source>
        <dbReference type="SAM" id="Phobius"/>
    </source>
</evidence>
<organism evidence="4 5">
    <name type="scientific">Hevea brasiliensis</name>
    <name type="common">Para rubber tree</name>
    <name type="synonym">Siphonia brasiliensis</name>
    <dbReference type="NCBI Taxonomy" id="3981"/>
    <lineage>
        <taxon>Eukaryota</taxon>
        <taxon>Viridiplantae</taxon>
        <taxon>Streptophyta</taxon>
        <taxon>Embryophyta</taxon>
        <taxon>Tracheophyta</taxon>
        <taxon>Spermatophyta</taxon>
        <taxon>Magnoliopsida</taxon>
        <taxon>eudicotyledons</taxon>
        <taxon>Gunneridae</taxon>
        <taxon>Pentapetalae</taxon>
        <taxon>rosids</taxon>
        <taxon>fabids</taxon>
        <taxon>Malpighiales</taxon>
        <taxon>Euphorbiaceae</taxon>
        <taxon>Crotonoideae</taxon>
        <taxon>Micrandreae</taxon>
        <taxon>Hevea</taxon>
    </lineage>
</organism>
<keyword evidence="1" id="KW-0862">Zinc</keyword>
<protein>
    <recommendedName>
        <fullName evidence="3">RING-type domain-containing protein</fullName>
    </recommendedName>
</protein>
<proteinExistence type="predicted"/>
<keyword evidence="2" id="KW-0812">Transmembrane</keyword>
<sequence length="406" mass="45264">MGDLSSPYIQPPPASHKANLPIPFYGLIIIGTAAILLVMYNLIFIKWCSNRRSQDLSAQRPGRFIEATASSHSLNSSTFKFRKDDNMGSQGQGSDYECAVCLSVFEEGEEIRQLPGCNHSFHAPCIDMWLFSHSDCPLCRARVVAAPPPFCRRHHEEATPDNSQDNLLVMDGASPFFSSLESDFSTGYLEDALLEFSERSKRRRLLLYPDDQTKISDDHHLAKSYWNENCEWEMSENFSCMSHITSSIHGVSDEPISTPMSNMSEEEANVIAEVKTPEEEISAAPETLDSSSSSYKDSAKMKSIFDKDSLHQLPVEDKRKKRVITRVVYPFALVKPGGVEGDMTINDINERILMPPTRPVRHPVGDFACRPCVSTDGPGLSGKDVVALTRIHTQGRGTITIIRTKS</sequence>
<evidence type="ECO:0000259" key="3">
    <source>
        <dbReference type="PROSITE" id="PS50089"/>
    </source>
</evidence>
<evidence type="ECO:0000313" key="5">
    <source>
        <dbReference type="Proteomes" id="UP000467840"/>
    </source>
</evidence>
<dbReference type="GO" id="GO:0007140">
    <property type="term" value="P:male meiotic nuclear division"/>
    <property type="evidence" value="ECO:0007669"/>
    <property type="project" value="InterPro"/>
</dbReference>